<comment type="caution">
    <text evidence="2">The sequence shown here is derived from an EMBL/GenBank/DDBJ whole genome shotgun (WGS) entry which is preliminary data.</text>
</comment>
<evidence type="ECO:0000256" key="1">
    <source>
        <dbReference type="SAM" id="MobiDB-lite"/>
    </source>
</evidence>
<proteinExistence type="predicted"/>
<dbReference type="EMBL" id="JAESDN010000011">
    <property type="protein sequence ID" value="KAG7043987.1"/>
    <property type="molecule type" value="Genomic_DNA"/>
</dbReference>
<reference evidence="2" key="1">
    <citation type="submission" date="2021-05" db="EMBL/GenBank/DDBJ databases">
        <title>Comparative genomics of three Colletotrichum scovillei strains and genetic complementation revealed genes involved fungal growth and virulence on chili pepper.</title>
        <authorList>
            <person name="Hsieh D.-K."/>
            <person name="Chuang S.-C."/>
            <person name="Chen C.-Y."/>
            <person name="Chao Y.-T."/>
            <person name="Lu M.-Y.J."/>
            <person name="Lee M.-H."/>
            <person name="Shih M.-C."/>
        </authorList>
    </citation>
    <scope>NUCLEOTIDE SEQUENCE</scope>
    <source>
        <strain evidence="2">Coll-153</strain>
    </source>
</reference>
<evidence type="ECO:0000313" key="2">
    <source>
        <dbReference type="EMBL" id="KAG7043987.1"/>
    </source>
</evidence>
<sequence>MLPKHPSTQQPVLSPHRPSPPRNPIFEDAPPSLAFPPLHLPVRNPRTEAQVPKPAESKSPNLSSAVTVPTPFRNAPSLPVDEAQPLNPFFDLIRLLASIGSWTRSSRSQFENFSTSRRLQHTLVTTYWCFPGFGTTAVCEKAICWTVPRLCDDLSFVSQTRQSHRVLPSPSSSRTLDSTIPFPPTDDDGPAYCCFCGSFDGLFLCV</sequence>
<organism evidence="2 3">
    <name type="scientific">Colletotrichum scovillei</name>
    <dbReference type="NCBI Taxonomy" id="1209932"/>
    <lineage>
        <taxon>Eukaryota</taxon>
        <taxon>Fungi</taxon>
        <taxon>Dikarya</taxon>
        <taxon>Ascomycota</taxon>
        <taxon>Pezizomycotina</taxon>
        <taxon>Sordariomycetes</taxon>
        <taxon>Hypocreomycetidae</taxon>
        <taxon>Glomerellales</taxon>
        <taxon>Glomerellaceae</taxon>
        <taxon>Colletotrichum</taxon>
        <taxon>Colletotrichum acutatum species complex</taxon>
    </lineage>
</organism>
<dbReference type="Proteomes" id="UP000699042">
    <property type="component" value="Unassembled WGS sequence"/>
</dbReference>
<feature type="compositionally biased region" description="Polar residues" evidence="1">
    <location>
        <begin position="1"/>
        <end position="12"/>
    </location>
</feature>
<gene>
    <name evidence="2" type="ORF">JMJ77_011807</name>
</gene>
<keyword evidence="3" id="KW-1185">Reference proteome</keyword>
<feature type="region of interest" description="Disordered" evidence="1">
    <location>
        <begin position="1"/>
        <end position="68"/>
    </location>
</feature>
<feature type="compositionally biased region" description="Polar residues" evidence="1">
    <location>
        <begin position="58"/>
        <end position="67"/>
    </location>
</feature>
<name>A0A9P7QXI0_9PEZI</name>
<dbReference type="AlphaFoldDB" id="A0A9P7QXI0"/>
<protein>
    <submittedName>
        <fullName evidence="2">Uncharacterized protein</fullName>
    </submittedName>
</protein>
<accession>A0A9P7QXI0</accession>
<evidence type="ECO:0000313" key="3">
    <source>
        <dbReference type="Proteomes" id="UP000699042"/>
    </source>
</evidence>